<proteinExistence type="predicted"/>
<organism evidence="1 2">
    <name type="scientific">Zea mays</name>
    <name type="common">Maize</name>
    <dbReference type="NCBI Taxonomy" id="4577"/>
    <lineage>
        <taxon>Eukaryota</taxon>
        <taxon>Viridiplantae</taxon>
        <taxon>Streptophyta</taxon>
        <taxon>Embryophyta</taxon>
        <taxon>Tracheophyta</taxon>
        <taxon>Spermatophyta</taxon>
        <taxon>Magnoliopsida</taxon>
        <taxon>Liliopsida</taxon>
        <taxon>Poales</taxon>
        <taxon>Poaceae</taxon>
        <taxon>PACMAD clade</taxon>
        <taxon>Panicoideae</taxon>
        <taxon>Andropogonodae</taxon>
        <taxon>Andropogoneae</taxon>
        <taxon>Tripsacinae</taxon>
        <taxon>Zea</taxon>
    </lineage>
</organism>
<accession>A0A804PIM1</accession>
<evidence type="ECO:0000313" key="2">
    <source>
        <dbReference type="Proteomes" id="UP000007305"/>
    </source>
</evidence>
<reference evidence="2" key="1">
    <citation type="journal article" date="2009" name="Science">
        <title>The B73 maize genome: complexity, diversity, and dynamics.</title>
        <authorList>
            <person name="Schnable P.S."/>
            <person name="Ware D."/>
            <person name="Fulton R.S."/>
            <person name="Stein J.C."/>
            <person name="Wei F."/>
            <person name="Pasternak S."/>
            <person name="Liang C."/>
            <person name="Zhang J."/>
            <person name="Fulton L."/>
            <person name="Graves T.A."/>
            <person name="Minx P."/>
            <person name="Reily A.D."/>
            <person name="Courtney L."/>
            <person name="Kruchowski S.S."/>
            <person name="Tomlinson C."/>
            <person name="Strong C."/>
            <person name="Delehaunty K."/>
            <person name="Fronick C."/>
            <person name="Courtney B."/>
            <person name="Rock S.M."/>
            <person name="Belter E."/>
            <person name="Du F."/>
            <person name="Kim K."/>
            <person name="Abbott R.M."/>
            <person name="Cotton M."/>
            <person name="Levy A."/>
            <person name="Marchetto P."/>
            <person name="Ochoa K."/>
            <person name="Jackson S.M."/>
            <person name="Gillam B."/>
            <person name="Chen W."/>
            <person name="Yan L."/>
            <person name="Higginbotham J."/>
            <person name="Cardenas M."/>
            <person name="Waligorski J."/>
            <person name="Applebaum E."/>
            <person name="Phelps L."/>
            <person name="Falcone J."/>
            <person name="Kanchi K."/>
            <person name="Thane T."/>
            <person name="Scimone A."/>
            <person name="Thane N."/>
            <person name="Henke J."/>
            <person name="Wang T."/>
            <person name="Ruppert J."/>
            <person name="Shah N."/>
            <person name="Rotter K."/>
            <person name="Hodges J."/>
            <person name="Ingenthron E."/>
            <person name="Cordes M."/>
            <person name="Kohlberg S."/>
            <person name="Sgro J."/>
            <person name="Delgado B."/>
            <person name="Mead K."/>
            <person name="Chinwalla A."/>
            <person name="Leonard S."/>
            <person name="Crouse K."/>
            <person name="Collura K."/>
            <person name="Kudrna D."/>
            <person name="Currie J."/>
            <person name="He R."/>
            <person name="Angelova A."/>
            <person name="Rajasekar S."/>
            <person name="Mueller T."/>
            <person name="Lomeli R."/>
            <person name="Scara G."/>
            <person name="Ko A."/>
            <person name="Delaney K."/>
            <person name="Wissotski M."/>
            <person name="Lopez G."/>
            <person name="Campos D."/>
            <person name="Braidotti M."/>
            <person name="Ashley E."/>
            <person name="Golser W."/>
            <person name="Kim H."/>
            <person name="Lee S."/>
            <person name="Lin J."/>
            <person name="Dujmic Z."/>
            <person name="Kim W."/>
            <person name="Talag J."/>
            <person name="Zuccolo A."/>
            <person name="Fan C."/>
            <person name="Sebastian A."/>
            <person name="Kramer M."/>
            <person name="Spiegel L."/>
            <person name="Nascimento L."/>
            <person name="Zutavern T."/>
            <person name="Miller B."/>
            <person name="Ambroise C."/>
            <person name="Muller S."/>
            <person name="Spooner W."/>
            <person name="Narechania A."/>
            <person name="Ren L."/>
            <person name="Wei S."/>
            <person name="Kumari S."/>
            <person name="Faga B."/>
            <person name="Levy M.J."/>
            <person name="McMahan L."/>
            <person name="Van Buren P."/>
            <person name="Vaughn M.W."/>
            <person name="Ying K."/>
            <person name="Yeh C.-T."/>
            <person name="Emrich S.J."/>
            <person name="Jia Y."/>
            <person name="Kalyanaraman A."/>
            <person name="Hsia A.-P."/>
            <person name="Barbazuk W.B."/>
            <person name="Baucom R.S."/>
            <person name="Brutnell T.P."/>
            <person name="Carpita N.C."/>
            <person name="Chaparro C."/>
            <person name="Chia J.-M."/>
            <person name="Deragon J.-M."/>
            <person name="Estill J.C."/>
            <person name="Fu Y."/>
            <person name="Jeddeloh J.A."/>
            <person name="Han Y."/>
            <person name="Lee H."/>
            <person name="Li P."/>
            <person name="Lisch D.R."/>
            <person name="Liu S."/>
            <person name="Liu Z."/>
            <person name="Nagel D.H."/>
            <person name="McCann M.C."/>
            <person name="SanMiguel P."/>
            <person name="Myers A.M."/>
            <person name="Nettleton D."/>
            <person name="Nguyen J."/>
            <person name="Penning B.W."/>
            <person name="Ponnala L."/>
            <person name="Schneider K.L."/>
            <person name="Schwartz D.C."/>
            <person name="Sharma A."/>
            <person name="Soderlund C."/>
            <person name="Springer N.M."/>
            <person name="Sun Q."/>
            <person name="Wang H."/>
            <person name="Waterman M."/>
            <person name="Westerman R."/>
            <person name="Wolfgruber T.K."/>
            <person name="Yang L."/>
            <person name="Yu Y."/>
            <person name="Zhang L."/>
            <person name="Zhou S."/>
            <person name="Zhu Q."/>
            <person name="Bennetzen J.L."/>
            <person name="Dawe R.K."/>
            <person name="Jiang J."/>
            <person name="Jiang N."/>
            <person name="Presting G.G."/>
            <person name="Wessler S.R."/>
            <person name="Aluru S."/>
            <person name="Martienssen R.A."/>
            <person name="Clifton S.W."/>
            <person name="McCombie W.R."/>
            <person name="Wing R.A."/>
            <person name="Wilson R.K."/>
        </authorList>
    </citation>
    <scope>NUCLEOTIDE SEQUENCE [LARGE SCALE GENOMIC DNA]</scope>
    <source>
        <strain evidence="2">cv. B73</strain>
    </source>
</reference>
<reference evidence="1" key="2">
    <citation type="submission" date="2019-07" db="EMBL/GenBank/DDBJ databases">
        <authorList>
            <person name="Seetharam A."/>
            <person name="Woodhouse M."/>
            <person name="Cannon E."/>
        </authorList>
    </citation>
    <scope>NUCLEOTIDE SEQUENCE [LARGE SCALE GENOMIC DNA]</scope>
    <source>
        <strain evidence="1">cv. B73</strain>
    </source>
</reference>
<reference evidence="1" key="3">
    <citation type="submission" date="2021-05" db="UniProtKB">
        <authorList>
            <consortium name="EnsemblPlants"/>
        </authorList>
    </citation>
    <scope>IDENTIFICATION</scope>
    <source>
        <strain evidence="1">cv. B73</strain>
    </source>
</reference>
<dbReference type="EnsemblPlants" id="Zm00001eb244270_T001">
    <property type="protein sequence ID" value="Zm00001eb244270_P001"/>
    <property type="gene ID" value="Zm00001eb244270"/>
</dbReference>
<dbReference type="InParanoid" id="A0A804PIM1"/>
<keyword evidence="2" id="KW-1185">Reference proteome</keyword>
<dbReference type="Proteomes" id="UP000007305">
    <property type="component" value="Chromosome 5"/>
</dbReference>
<dbReference type="Gramene" id="Zm00001eb244270_T001">
    <property type="protein sequence ID" value="Zm00001eb244270_P001"/>
    <property type="gene ID" value="Zm00001eb244270"/>
</dbReference>
<sequence>MSCQWDLRSSVSPALLWTTVYLARGPEMSGASPTSQIERSVGGLCGLRESAVESATGLSTASTKCPTPHARTRLSLVCGPSPATIPLPRPQDSTNDFLFLLSFPMDMPVDVAIVTNQATPGRSPSKGRRRTSASAFISVRALMAQEFNKATTWL</sequence>
<protein>
    <submittedName>
        <fullName evidence="1">Uncharacterized protein</fullName>
    </submittedName>
</protein>
<dbReference type="AlphaFoldDB" id="A0A804PIM1"/>
<name>A0A804PIM1_MAIZE</name>
<evidence type="ECO:0000313" key="1">
    <source>
        <dbReference type="EnsemblPlants" id="Zm00001eb244270_P001"/>
    </source>
</evidence>